<dbReference type="EMBL" id="PUJV01000204">
    <property type="protein sequence ID" value="NHB98936.1"/>
    <property type="molecule type" value="Genomic_DNA"/>
</dbReference>
<organism evidence="2 3">
    <name type="scientific">Photorhabdus stackebrandtii</name>
    <dbReference type="NCBI Taxonomy" id="1123042"/>
    <lineage>
        <taxon>Bacteria</taxon>
        <taxon>Pseudomonadati</taxon>
        <taxon>Pseudomonadota</taxon>
        <taxon>Gammaproteobacteria</taxon>
        <taxon>Enterobacterales</taxon>
        <taxon>Morganellaceae</taxon>
        <taxon>Photorhabdus</taxon>
    </lineage>
</organism>
<evidence type="ECO:0000313" key="2">
    <source>
        <dbReference type="EMBL" id="NHB98936.1"/>
    </source>
</evidence>
<evidence type="ECO:0000313" key="3">
    <source>
        <dbReference type="Proteomes" id="UP000547931"/>
    </source>
</evidence>
<dbReference type="Pfam" id="PF00668">
    <property type="entry name" value="Condensation"/>
    <property type="match status" value="1"/>
</dbReference>
<accession>A0A7X5QR00</accession>
<reference evidence="2 3" key="1">
    <citation type="submission" date="2018-02" db="EMBL/GenBank/DDBJ databases">
        <authorList>
            <person name="Machado R.A."/>
        </authorList>
    </citation>
    <scope>NUCLEOTIDE SEQUENCE [LARGE SCALE GENOMIC DNA]</scope>
    <source>
        <strain evidence="2 3">DSM 23271</strain>
    </source>
</reference>
<dbReference type="SUPFAM" id="SSF52777">
    <property type="entry name" value="CoA-dependent acyltransferases"/>
    <property type="match status" value="1"/>
</dbReference>
<dbReference type="AlphaFoldDB" id="A0A7X5QR00"/>
<dbReference type="InterPro" id="IPR001242">
    <property type="entry name" value="Condensation_dom"/>
</dbReference>
<gene>
    <name evidence="2" type="ORF">C5470_22645</name>
</gene>
<dbReference type="RefSeq" id="WP_166291972.1">
    <property type="nucleotide sequence ID" value="NZ_CAWPIE010000204.1"/>
</dbReference>
<name>A0A7X5QR00_9GAMM</name>
<feature type="domain" description="Condensation" evidence="1">
    <location>
        <begin position="1"/>
        <end position="85"/>
    </location>
</feature>
<sequence length="86" mass="9991">RAELIRLTEEDYQFLLTQHHIVSDGWSVDVLINELNALYAAFLAGQPDPLPPLAIQYPDYAAWQHQWFSAERTQAQSDYWRTTLAD</sequence>
<proteinExistence type="predicted"/>
<keyword evidence="3" id="KW-1185">Reference proteome</keyword>
<dbReference type="PANTHER" id="PTHR45398">
    <property type="match status" value="1"/>
</dbReference>
<dbReference type="PANTHER" id="PTHR45398:SF1">
    <property type="entry name" value="ENZYME, PUTATIVE (JCVI)-RELATED"/>
    <property type="match status" value="1"/>
</dbReference>
<dbReference type="Proteomes" id="UP000547931">
    <property type="component" value="Unassembled WGS sequence"/>
</dbReference>
<evidence type="ECO:0000259" key="1">
    <source>
        <dbReference type="Pfam" id="PF00668"/>
    </source>
</evidence>
<comment type="caution">
    <text evidence="2">The sequence shown here is derived from an EMBL/GenBank/DDBJ whole genome shotgun (WGS) entry which is preliminary data.</text>
</comment>
<dbReference type="GO" id="GO:0003824">
    <property type="term" value="F:catalytic activity"/>
    <property type="evidence" value="ECO:0007669"/>
    <property type="project" value="InterPro"/>
</dbReference>
<dbReference type="Gene3D" id="3.30.559.10">
    <property type="entry name" value="Chloramphenicol acetyltransferase-like domain"/>
    <property type="match status" value="1"/>
</dbReference>
<feature type="non-terminal residue" evidence="2">
    <location>
        <position position="1"/>
    </location>
</feature>
<dbReference type="InterPro" id="IPR023213">
    <property type="entry name" value="CAT-like_dom_sf"/>
</dbReference>
<protein>
    <recommendedName>
        <fullName evidence="1">Condensation domain-containing protein</fullName>
    </recommendedName>
</protein>
<feature type="non-terminal residue" evidence="2">
    <location>
        <position position="86"/>
    </location>
</feature>